<dbReference type="SUPFAM" id="SSF50978">
    <property type="entry name" value="WD40 repeat-like"/>
    <property type="match status" value="1"/>
</dbReference>
<dbReference type="Gene3D" id="2.130.10.10">
    <property type="entry name" value="YVTN repeat-like/Quinoprotein amine dehydrogenase"/>
    <property type="match status" value="1"/>
</dbReference>
<comment type="caution">
    <text evidence="1">The sequence shown here is derived from an EMBL/GenBank/DDBJ whole genome shotgun (WGS) entry which is preliminary data.</text>
</comment>
<dbReference type="OrthoDB" id="340259at2759"/>
<reference evidence="1" key="1">
    <citation type="submission" date="2013-11" db="EMBL/GenBank/DDBJ databases">
        <title>Genome sequence of the fusiform rust pathogen reveals effectors for host alternation and coevolution with pine.</title>
        <authorList>
            <consortium name="DOE Joint Genome Institute"/>
            <person name="Smith K."/>
            <person name="Pendleton A."/>
            <person name="Kubisiak T."/>
            <person name="Anderson C."/>
            <person name="Salamov A."/>
            <person name="Aerts A."/>
            <person name="Riley R."/>
            <person name="Clum A."/>
            <person name="Lindquist E."/>
            <person name="Ence D."/>
            <person name="Campbell M."/>
            <person name="Kronenberg Z."/>
            <person name="Feau N."/>
            <person name="Dhillon B."/>
            <person name="Hamelin R."/>
            <person name="Burleigh J."/>
            <person name="Smith J."/>
            <person name="Yandell M."/>
            <person name="Nelson C."/>
            <person name="Grigoriev I."/>
            <person name="Davis J."/>
        </authorList>
    </citation>
    <scope>NUCLEOTIDE SEQUENCE</scope>
    <source>
        <strain evidence="1">G11</strain>
    </source>
</reference>
<dbReference type="EMBL" id="MU167246">
    <property type="protein sequence ID" value="KAG0147543.1"/>
    <property type="molecule type" value="Genomic_DNA"/>
</dbReference>
<dbReference type="InterPro" id="IPR036322">
    <property type="entry name" value="WD40_repeat_dom_sf"/>
</dbReference>
<evidence type="ECO:0000313" key="1">
    <source>
        <dbReference type="EMBL" id="KAG0147543.1"/>
    </source>
</evidence>
<sequence>MADTILGTQSFASEEVYQVKWCPRSPDLLAVGTSNTLQILRLGPDYTPSVLKVIRPGTRVTHISWGPTFFSEDESNQVLRLELLVACADQSLRLVTYETETADAPERSSIKTFGQGHSGHAGRITSVAWCSVPGYANVIASAASDNCCLIWNTDCGPNETATPAPTLVGPLRFTPLSISFHPTSSSRLMVYDSTGTLKLIDWTKPSRPIVISLHEPRTLIRKLNSPGELERFGMAEWKTDEPDVFGAVKGNRWFAWDLRLTKGGNPIATGEAWGGGVVPDVFRWCPTNPRLFALSTSSPNASTMGGGAIQLYYTSFPQSPRTVRLPLDISQSRMRVHDIEWQPICTAGDVLCVAVGRQLVWVQVGKKESQINRPEFGHVHQPQLI</sequence>
<gene>
    <name evidence="1" type="ORF">CROQUDRAFT_655926</name>
</gene>
<dbReference type="InterPro" id="IPR001680">
    <property type="entry name" value="WD40_rpt"/>
</dbReference>
<dbReference type="Proteomes" id="UP000886653">
    <property type="component" value="Unassembled WGS sequence"/>
</dbReference>
<dbReference type="InterPro" id="IPR037626">
    <property type="entry name" value="NUP37"/>
</dbReference>
<dbReference type="GO" id="GO:0031080">
    <property type="term" value="C:nuclear pore outer ring"/>
    <property type="evidence" value="ECO:0007669"/>
    <property type="project" value="InterPro"/>
</dbReference>
<protein>
    <submittedName>
        <fullName evidence="1">Uncharacterized protein</fullName>
    </submittedName>
</protein>
<proteinExistence type="predicted"/>
<evidence type="ECO:0000313" key="2">
    <source>
        <dbReference type="Proteomes" id="UP000886653"/>
    </source>
</evidence>
<dbReference type="AlphaFoldDB" id="A0A9P6NNY5"/>
<dbReference type="PANTHER" id="PTHR22806:SF0">
    <property type="entry name" value="NUCLEOPORIN NUP37"/>
    <property type="match status" value="1"/>
</dbReference>
<dbReference type="InterPro" id="IPR015943">
    <property type="entry name" value="WD40/YVTN_repeat-like_dom_sf"/>
</dbReference>
<dbReference type="PANTHER" id="PTHR22806">
    <property type="entry name" value="NUCLEOPORIN NUP37 P37 -RELATED"/>
    <property type="match status" value="1"/>
</dbReference>
<keyword evidence="2" id="KW-1185">Reference proteome</keyword>
<organism evidence="1 2">
    <name type="scientific">Cronartium quercuum f. sp. fusiforme G11</name>
    <dbReference type="NCBI Taxonomy" id="708437"/>
    <lineage>
        <taxon>Eukaryota</taxon>
        <taxon>Fungi</taxon>
        <taxon>Dikarya</taxon>
        <taxon>Basidiomycota</taxon>
        <taxon>Pucciniomycotina</taxon>
        <taxon>Pucciniomycetes</taxon>
        <taxon>Pucciniales</taxon>
        <taxon>Coleosporiaceae</taxon>
        <taxon>Cronartium</taxon>
    </lineage>
</organism>
<dbReference type="SMART" id="SM00320">
    <property type="entry name" value="WD40"/>
    <property type="match status" value="4"/>
</dbReference>
<name>A0A9P6NNY5_9BASI</name>
<accession>A0A9P6NNY5</accession>